<dbReference type="OrthoDB" id="1919336at2759"/>
<dbReference type="CDD" id="cd00084">
    <property type="entry name" value="HMG-box_SF"/>
    <property type="match status" value="1"/>
</dbReference>
<dbReference type="PROSITE" id="PS50118">
    <property type="entry name" value="HMG_BOX_2"/>
    <property type="match status" value="1"/>
</dbReference>
<dbReference type="PANTHER" id="PTHR48112">
    <property type="entry name" value="HIGH MOBILITY GROUP PROTEIN DSP1"/>
    <property type="match status" value="1"/>
</dbReference>
<dbReference type="EMBL" id="JYNV01000209">
    <property type="protein sequence ID" value="KZM22809.1"/>
    <property type="molecule type" value="Genomic_DNA"/>
</dbReference>
<organism evidence="3 4">
    <name type="scientific">Didymella rabiei</name>
    <name type="common">Chickpea ascochyta blight fungus</name>
    <name type="synonym">Mycosphaerella rabiei</name>
    <dbReference type="NCBI Taxonomy" id="5454"/>
    <lineage>
        <taxon>Eukaryota</taxon>
        <taxon>Fungi</taxon>
        <taxon>Dikarya</taxon>
        <taxon>Ascomycota</taxon>
        <taxon>Pezizomycotina</taxon>
        <taxon>Dothideomycetes</taxon>
        <taxon>Pleosporomycetidae</taxon>
        <taxon>Pleosporales</taxon>
        <taxon>Pleosporineae</taxon>
        <taxon>Didymellaceae</taxon>
        <taxon>Ascochyta</taxon>
    </lineage>
</organism>
<accession>A0A163CZS6</accession>
<dbReference type="STRING" id="5454.A0A163CZS6"/>
<feature type="region of interest" description="Disordered" evidence="2">
    <location>
        <begin position="81"/>
        <end position="125"/>
    </location>
</feature>
<keyword evidence="4" id="KW-1185">Reference proteome</keyword>
<dbReference type="GO" id="GO:0003677">
    <property type="term" value="F:DNA binding"/>
    <property type="evidence" value="ECO:0007669"/>
    <property type="project" value="UniProtKB-UniRule"/>
</dbReference>
<dbReference type="Proteomes" id="UP000076837">
    <property type="component" value="Unassembled WGS sequence"/>
</dbReference>
<feature type="compositionally biased region" description="Basic residues" evidence="2">
    <location>
        <begin position="103"/>
        <end position="123"/>
    </location>
</feature>
<feature type="region of interest" description="Disordered" evidence="2">
    <location>
        <begin position="301"/>
        <end position="326"/>
    </location>
</feature>
<dbReference type="InterPro" id="IPR050342">
    <property type="entry name" value="HMGB"/>
</dbReference>
<reference evidence="3 4" key="1">
    <citation type="journal article" date="2016" name="Sci. Rep.">
        <title>Draft genome sequencing and secretome analysis of fungal phytopathogen Ascochyta rabiei provides insight into the necrotrophic effector repertoire.</title>
        <authorList>
            <person name="Verma S."/>
            <person name="Gazara R.K."/>
            <person name="Nizam S."/>
            <person name="Parween S."/>
            <person name="Chattopadhyay D."/>
            <person name="Verma P.K."/>
        </authorList>
    </citation>
    <scope>NUCLEOTIDE SEQUENCE [LARGE SCALE GENOMIC DNA]</scope>
    <source>
        <strain evidence="3 4">ArDII</strain>
    </source>
</reference>
<feature type="compositionally biased region" description="Polar residues" evidence="2">
    <location>
        <begin position="317"/>
        <end position="326"/>
    </location>
</feature>
<feature type="compositionally biased region" description="Basic and acidic residues" evidence="2">
    <location>
        <begin position="301"/>
        <end position="316"/>
    </location>
</feature>
<dbReference type="GO" id="GO:0005634">
    <property type="term" value="C:nucleus"/>
    <property type="evidence" value="ECO:0007669"/>
    <property type="project" value="UniProtKB-UniRule"/>
</dbReference>
<dbReference type="Gene3D" id="1.10.30.10">
    <property type="entry name" value="High mobility group box domain"/>
    <property type="match status" value="2"/>
</dbReference>
<evidence type="ECO:0000256" key="2">
    <source>
        <dbReference type="SAM" id="MobiDB-lite"/>
    </source>
</evidence>
<proteinExistence type="predicted"/>
<evidence type="ECO:0000256" key="1">
    <source>
        <dbReference type="ARBA" id="ARBA00023125"/>
    </source>
</evidence>
<dbReference type="InterPro" id="IPR036910">
    <property type="entry name" value="HMG_box_dom_sf"/>
</dbReference>
<keyword evidence="1" id="KW-0238">DNA-binding</keyword>
<feature type="compositionally biased region" description="Low complexity" evidence="2">
    <location>
        <begin position="87"/>
        <end position="102"/>
    </location>
</feature>
<dbReference type="AlphaFoldDB" id="A0A163CZS6"/>
<dbReference type="SMART" id="SM00398">
    <property type="entry name" value="HMG"/>
    <property type="match status" value="2"/>
</dbReference>
<name>A0A163CZS6_DIDRA</name>
<dbReference type="SUPFAM" id="SSF47095">
    <property type="entry name" value="HMG-box"/>
    <property type="match status" value="2"/>
</dbReference>
<gene>
    <name evidence="3" type="ORF">ST47_g6076</name>
</gene>
<protein>
    <submittedName>
        <fullName evidence="3">Uncharacterized protein</fullName>
    </submittedName>
</protein>
<evidence type="ECO:0000313" key="3">
    <source>
        <dbReference type="EMBL" id="KZM22809.1"/>
    </source>
</evidence>
<evidence type="ECO:0000313" key="4">
    <source>
        <dbReference type="Proteomes" id="UP000076837"/>
    </source>
</evidence>
<dbReference type="PANTHER" id="PTHR48112:SF22">
    <property type="entry name" value="MITOCHONDRIAL TRANSCRIPTION FACTOR A, ISOFORM B"/>
    <property type="match status" value="1"/>
</dbReference>
<sequence>MLARGALCRLAAEVSKQATHDLPKLASLVQTTRHGSALAIRTLSRGSQLQTRSYATTKAATTPTETVKKAVKAKAAAGKSVKKTTTAKRTSTTKKAAANTKAAPKKAKKKAAPKKPATKRAPKKVLTPEEKEKLVIRKLRLLALKEPVSNYPVTAFNIYISEALKGTGTGATAALSSKAATWKNVTPAEHERYNHLAAERNESNAAAYKAWIETHTPDQIRIANNARAQLRKKLAGTLKSNAKPSHTRPLMDERRVLRPRSSWTFFFAERSQSSDFTGIRITDRTNLLAAEWKALDANERKKYEDKAAADKQRWTRETSALASSST</sequence>
<dbReference type="InterPro" id="IPR009071">
    <property type="entry name" value="HMG_box_dom"/>
</dbReference>
<comment type="caution">
    <text evidence="3">The sequence shown here is derived from an EMBL/GenBank/DDBJ whole genome shotgun (WGS) entry which is preliminary data.</text>
</comment>
<dbReference type="Pfam" id="PF00505">
    <property type="entry name" value="HMG_box"/>
    <property type="match status" value="1"/>
</dbReference>